<feature type="region of interest" description="Disordered" evidence="1">
    <location>
        <begin position="72"/>
        <end position="120"/>
    </location>
</feature>
<dbReference type="Pfam" id="PF10531">
    <property type="entry name" value="SLBB"/>
    <property type="match status" value="1"/>
</dbReference>
<feature type="region of interest" description="Disordered" evidence="1">
    <location>
        <begin position="1"/>
        <end position="28"/>
    </location>
</feature>
<dbReference type="RefSeq" id="WP_165180622.1">
    <property type="nucleotide sequence ID" value="NZ_JAAKZI010000003.1"/>
</dbReference>
<evidence type="ECO:0000256" key="2">
    <source>
        <dbReference type="SAM" id="Phobius"/>
    </source>
</evidence>
<dbReference type="InterPro" id="IPR019554">
    <property type="entry name" value="Soluble_ligand-bd"/>
</dbReference>
<dbReference type="Gene3D" id="1.10.150.320">
    <property type="entry name" value="Photosystem II 12 kDa extrinsic protein"/>
    <property type="match status" value="1"/>
</dbReference>
<dbReference type="InterPro" id="IPR051675">
    <property type="entry name" value="Endo/Exo/Phosphatase_dom_1"/>
</dbReference>
<evidence type="ECO:0000256" key="1">
    <source>
        <dbReference type="SAM" id="MobiDB-lite"/>
    </source>
</evidence>
<evidence type="ECO:0000313" key="4">
    <source>
        <dbReference type="EMBL" id="NGN82539.1"/>
    </source>
</evidence>
<gene>
    <name evidence="4" type="ORF">G6N77_03550</name>
</gene>
<dbReference type="GO" id="GO:0003677">
    <property type="term" value="F:DNA binding"/>
    <property type="evidence" value="ECO:0007669"/>
    <property type="project" value="UniProtKB-KW"/>
</dbReference>
<keyword evidence="2" id="KW-1133">Transmembrane helix</keyword>
<accession>A0ABX0DB35</accession>
<comment type="caution">
    <text evidence="4">The sequence shown here is derived from an EMBL/GenBank/DDBJ whole genome shotgun (WGS) entry which is preliminary data.</text>
</comment>
<dbReference type="PANTHER" id="PTHR21180:SF32">
    <property type="entry name" value="ENDONUCLEASE_EXONUCLEASE_PHOSPHATASE FAMILY DOMAIN-CONTAINING PROTEIN 1"/>
    <property type="match status" value="1"/>
</dbReference>
<dbReference type="EMBL" id="JAAKZI010000003">
    <property type="protein sequence ID" value="NGN82539.1"/>
    <property type="molecule type" value="Genomic_DNA"/>
</dbReference>
<feature type="region of interest" description="Disordered" evidence="1">
    <location>
        <begin position="199"/>
        <end position="220"/>
    </location>
</feature>
<dbReference type="InterPro" id="IPR010994">
    <property type="entry name" value="RuvA_2-like"/>
</dbReference>
<evidence type="ECO:0000313" key="5">
    <source>
        <dbReference type="Proteomes" id="UP000479226"/>
    </source>
</evidence>
<keyword evidence="4" id="KW-0238">DNA-binding</keyword>
<dbReference type="SUPFAM" id="SSF47781">
    <property type="entry name" value="RuvA domain 2-like"/>
    <property type="match status" value="1"/>
</dbReference>
<sequence length="288" mass="26550">MRAEGGGPAWTPAAGRTGGQGRGTRAPRGPRWIISARAVVVLLAMAAAVVAVLWMQQAGVSGASAKLASSGPAKVAVPPLPGSTAAPGTVPGGPAPPGAATGPSSGAAPPGTPGGAGGGNGAGTATIHVVGAVKKPGIVVLPAGSRVFQAIDAAGGALPGAQLAAVNLAAMVVDGTQILVPTVEQAAAGGVPGAGGGTGAGAGAAGGAGGSPGGSAAGPGGAAAGLVPLNSATAAELDALPGVGPVMSERIVQWRADHGPFKSVDELGSVSGIGPKMLATLRPLVTVG</sequence>
<keyword evidence="2" id="KW-0472">Membrane</keyword>
<dbReference type="Proteomes" id="UP000479226">
    <property type="component" value="Unassembled WGS sequence"/>
</dbReference>
<keyword evidence="2" id="KW-0812">Transmembrane</keyword>
<feature type="domain" description="Soluble ligand binding" evidence="3">
    <location>
        <begin position="127"/>
        <end position="180"/>
    </location>
</feature>
<organism evidence="4 5">
    <name type="scientific">Arthrobacter silviterrae</name>
    <dbReference type="NCBI Taxonomy" id="2026658"/>
    <lineage>
        <taxon>Bacteria</taxon>
        <taxon>Bacillati</taxon>
        <taxon>Actinomycetota</taxon>
        <taxon>Actinomycetes</taxon>
        <taxon>Micrococcales</taxon>
        <taxon>Micrococcaceae</taxon>
        <taxon>Arthrobacter</taxon>
    </lineage>
</organism>
<keyword evidence="5" id="KW-1185">Reference proteome</keyword>
<evidence type="ECO:0000259" key="3">
    <source>
        <dbReference type="Pfam" id="PF10531"/>
    </source>
</evidence>
<name>A0ABX0DB35_9MICC</name>
<proteinExistence type="predicted"/>
<dbReference type="Gene3D" id="3.10.560.10">
    <property type="entry name" value="Outer membrane lipoprotein wza domain like"/>
    <property type="match status" value="1"/>
</dbReference>
<feature type="compositionally biased region" description="Low complexity" evidence="1">
    <location>
        <begin position="98"/>
        <end position="109"/>
    </location>
</feature>
<dbReference type="Pfam" id="PF12836">
    <property type="entry name" value="HHH_3"/>
    <property type="match status" value="1"/>
</dbReference>
<protein>
    <submittedName>
        <fullName evidence="4">ComEA family DNA-binding protein</fullName>
    </submittedName>
</protein>
<dbReference type="PANTHER" id="PTHR21180">
    <property type="entry name" value="ENDONUCLEASE/EXONUCLEASE/PHOSPHATASE FAMILY DOMAIN-CONTAINING PROTEIN 1"/>
    <property type="match status" value="1"/>
</dbReference>
<reference evidence="4 5" key="1">
    <citation type="submission" date="2020-02" db="EMBL/GenBank/DDBJ databases">
        <title>Genome sequence of the type strain DSM 27180 of Arthrobacter silviterrae.</title>
        <authorList>
            <person name="Gao J."/>
            <person name="Sun J."/>
        </authorList>
    </citation>
    <scope>NUCLEOTIDE SEQUENCE [LARGE SCALE GENOMIC DNA]</scope>
    <source>
        <strain evidence="4 5">DSM 27180</strain>
    </source>
</reference>
<feature type="transmembrane region" description="Helical" evidence="2">
    <location>
        <begin position="32"/>
        <end position="55"/>
    </location>
</feature>